<evidence type="ECO:0000256" key="5">
    <source>
        <dbReference type="ARBA" id="ARBA00022884"/>
    </source>
</evidence>
<dbReference type="GO" id="GO:0008312">
    <property type="term" value="F:7S RNA binding"/>
    <property type="evidence" value="ECO:0007669"/>
    <property type="project" value="InterPro"/>
</dbReference>
<dbReference type="STRING" id="100787.A0A0G4M5N1"/>
<keyword evidence="7" id="KW-0539">Nucleus</keyword>
<feature type="region of interest" description="Disordered" evidence="10">
    <location>
        <begin position="439"/>
        <end position="468"/>
    </location>
</feature>
<dbReference type="EMBL" id="CVQH01021195">
    <property type="protein sequence ID" value="CRK29583.1"/>
    <property type="molecule type" value="Genomic_DNA"/>
</dbReference>
<dbReference type="AlphaFoldDB" id="A0A0G4M5N1"/>
<keyword evidence="4" id="KW-0963">Cytoplasm</keyword>
<protein>
    <recommendedName>
        <fullName evidence="9">Signal recognition particle subunit SRP68</fullName>
    </recommendedName>
</protein>
<keyword evidence="12" id="KW-1185">Reference proteome</keyword>
<evidence type="ECO:0000256" key="2">
    <source>
        <dbReference type="ARBA" id="ARBA00004604"/>
    </source>
</evidence>
<sequence length="695" mass="76246">HPSSEASAWLIEWLDQDVRRSEITAFDPPNSPRSSNTHLVFAAVRSIPFFIVTNPAEEAADIRLEPALGLPLPTSAMDITKFVVSGRDAALLYGDYATYQTQLGKKLLNCRKKLGIVTRNRGKFQKKDEVTAEQIAQNREYMHLLLLTSERAWANAMSIKAAHSADTDGINSRTRKHIVSRLDKAARTAETLVELLAEDQAGAERDDKLEAKAYAALIRGAASFEKQAWDPSVKAYAVARIIYSALATAAKGDIYKDLLSETIDPSIRYAAYQAKTPRTVPVTTIARKAFPQSDAWLVQQLNGLNPNILKQETSDSAEKSSGSENAPKTLTWRSREVKIEDAAISLAWCQVQEAKAKLSEQLAALSGSDPKTAAGAYDDILTATQDAVDATKEAIDELRGEGVAQSDPRMQSLQITRTAVNYEMISWRIGRNRVLTGEHDGAEENYQPLSRKKSRKETAEIRKRKADPPSRQIAKLRELVALYEGILQSVQSVRELPGVAADESLAHQLDATTQYFGALKALTIARSHNIVGNPVNALALINHARDEAQAAAPALAKVPQPSAGSPRNIQPVTEDAEYLQDFLDGELQRQRALVHIFNLQKEAAKAQEADGRAPPLIERLHQYPVGGVDLTNIVEIPPQVAPVPVKPIFLDIAWNYIDYPREGGAAPESKPQEKAAAEDKTAPPAQKKGWFGFGR</sequence>
<dbReference type="Gene3D" id="1.10.3450.40">
    <property type="entry name" value="Signal recognition particle, SRP68 subunit, RNA-binding domain"/>
    <property type="match status" value="1"/>
</dbReference>
<dbReference type="PIRSF" id="PIRSF038995">
    <property type="entry name" value="SRP68"/>
    <property type="match status" value="1"/>
</dbReference>
<feature type="region of interest" description="Disordered" evidence="10">
    <location>
        <begin position="661"/>
        <end position="695"/>
    </location>
</feature>
<dbReference type="GO" id="GO:0005047">
    <property type="term" value="F:signal recognition particle binding"/>
    <property type="evidence" value="ECO:0007669"/>
    <property type="project" value="InterPro"/>
</dbReference>
<evidence type="ECO:0000256" key="10">
    <source>
        <dbReference type="SAM" id="MobiDB-lite"/>
    </source>
</evidence>
<evidence type="ECO:0000256" key="6">
    <source>
        <dbReference type="ARBA" id="ARBA00023135"/>
    </source>
</evidence>
<feature type="compositionally biased region" description="Basic and acidic residues" evidence="10">
    <location>
        <begin position="670"/>
        <end position="681"/>
    </location>
</feature>
<name>A0A0G4M5N1_VERLO</name>
<gene>
    <name evidence="11" type="ORF">BN1708_005011</name>
</gene>
<dbReference type="GO" id="GO:0030942">
    <property type="term" value="F:endoplasmic reticulum signal peptide binding"/>
    <property type="evidence" value="ECO:0007669"/>
    <property type="project" value="InterPro"/>
</dbReference>
<organism evidence="11 12">
    <name type="scientific">Verticillium longisporum</name>
    <name type="common">Verticillium dahliae var. longisporum</name>
    <dbReference type="NCBI Taxonomy" id="100787"/>
    <lineage>
        <taxon>Eukaryota</taxon>
        <taxon>Fungi</taxon>
        <taxon>Dikarya</taxon>
        <taxon>Ascomycota</taxon>
        <taxon>Pezizomycotina</taxon>
        <taxon>Sordariomycetes</taxon>
        <taxon>Hypocreomycetidae</taxon>
        <taxon>Glomerellales</taxon>
        <taxon>Plectosphaerellaceae</taxon>
        <taxon>Verticillium</taxon>
    </lineage>
</organism>
<comment type="similarity">
    <text evidence="3">Belongs to the SRP68 family.</text>
</comment>
<dbReference type="Pfam" id="PF16969">
    <property type="entry name" value="SRP68"/>
    <property type="match status" value="1"/>
</dbReference>
<accession>A0A0G4M5N1</accession>
<dbReference type="PANTHER" id="PTHR12860">
    <property type="entry name" value="SIGNAL RECOGNITION PARTICLE 68 KDA PROTEIN"/>
    <property type="match status" value="1"/>
</dbReference>
<dbReference type="Proteomes" id="UP000044602">
    <property type="component" value="Unassembled WGS sequence"/>
</dbReference>
<reference evidence="11 12" key="1">
    <citation type="submission" date="2015-05" db="EMBL/GenBank/DDBJ databases">
        <authorList>
            <person name="Wang D.B."/>
            <person name="Wang M."/>
        </authorList>
    </citation>
    <scope>NUCLEOTIDE SEQUENCE [LARGE SCALE GENOMIC DNA]</scope>
    <source>
        <strain evidence="11">VL1</strain>
    </source>
</reference>
<evidence type="ECO:0000256" key="7">
    <source>
        <dbReference type="ARBA" id="ARBA00023242"/>
    </source>
</evidence>
<dbReference type="GO" id="GO:0005730">
    <property type="term" value="C:nucleolus"/>
    <property type="evidence" value="ECO:0007669"/>
    <property type="project" value="UniProtKB-SubCell"/>
</dbReference>
<comment type="subcellular location">
    <subcellularLocation>
        <location evidence="1">Cytoplasm</location>
    </subcellularLocation>
    <subcellularLocation>
        <location evidence="2">Nucleus</location>
        <location evidence="2">Nucleolus</location>
    </subcellularLocation>
</comment>
<dbReference type="InterPro" id="IPR026258">
    <property type="entry name" value="SRP68"/>
</dbReference>
<evidence type="ECO:0000256" key="1">
    <source>
        <dbReference type="ARBA" id="ARBA00004496"/>
    </source>
</evidence>
<evidence type="ECO:0000256" key="3">
    <source>
        <dbReference type="ARBA" id="ARBA00009352"/>
    </source>
</evidence>
<keyword evidence="8" id="KW-0687">Ribonucleoprotein</keyword>
<evidence type="ECO:0000313" key="11">
    <source>
        <dbReference type="EMBL" id="CRK29583.1"/>
    </source>
</evidence>
<proteinExistence type="inferred from homology"/>
<evidence type="ECO:0000256" key="8">
    <source>
        <dbReference type="ARBA" id="ARBA00023274"/>
    </source>
</evidence>
<dbReference type="GO" id="GO:0006614">
    <property type="term" value="P:SRP-dependent cotranslational protein targeting to membrane"/>
    <property type="evidence" value="ECO:0007669"/>
    <property type="project" value="InterPro"/>
</dbReference>
<evidence type="ECO:0000256" key="4">
    <source>
        <dbReference type="ARBA" id="ARBA00022490"/>
    </source>
</evidence>
<keyword evidence="5" id="KW-0694">RNA-binding</keyword>
<evidence type="ECO:0000313" key="12">
    <source>
        <dbReference type="Proteomes" id="UP000044602"/>
    </source>
</evidence>
<dbReference type="GO" id="GO:0005786">
    <property type="term" value="C:signal recognition particle, endoplasmic reticulum targeting"/>
    <property type="evidence" value="ECO:0007669"/>
    <property type="project" value="UniProtKB-KW"/>
</dbReference>
<dbReference type="InterPro" id="IPR038253">
    <property type="entry name" value="SRP68_N_sf"/>
</dbReference>
<dbReference type="PANTHER" id="PTHR12860:SF0">
    <property type="entry name" value="SIGNAL RECOGNITION PARTICLE SUBUNIT SRP68"/>
    <property type="match status" value="1"/>
</dbReference>
<feature type="non-terminal residue" evidence="11">
    <location>
        <position position="1"/>
    </location>
</feature>
<evidence type="ECO:0000256" key="9">
    <source>
        <dbReference type="ARBA" id="ARBA00029498"/>
    </source>
</evidence>
<keyword evidence="6" id="KW-0733">Signal recognition particle</keyword>
<dbReference type="InterPro" id="IPR034652">
    <property type="entry name" value="SRP68-RBD"/>
</dbReference>
<dbReference type="CDD" id="cd15481">
    <property type="entry name" value="SRP68-RBD"/>
    <property type="match status" value="1"/>
</dbReference>